<reference evidence="3" key="1">
    <citation type="submission" date="2022-07" db="EMBL/GenBank/DDBJ databases">
        <title>Phylogenomic reconstructions and comparative analyses of Kickxellomycotina fungi.</title>
        <authorList>
            <person name="Reynolds N.K."/>
            <person name="Stajich J.E."/>
            <person name="Barry K."/>
            <person name="Grigoriev I.V."/>
            <person name="Crous P."/>
            <person name="Smith M.E."/>
        </authorList>
    </citation>
    <scope>NUCLEOTIDE SEQUENCE</scope>
    <source>
        <strain evidence="3">NBRC 32514</strain>
    </source>
</reference>
<organism evidence="3 4">
    <name type="scientific">Coemansia erecta</name>
    <dbReference type="NCBI Taxonomy" id="147472"/>
    <lineage>
        <taxon>Eukaryota</taxon>
        <taxon>Fungi</taxon>
        <taxon>Fungi incertae sedis</taxon>
        <taxon>Zoopagomycota</taxon>
        <taxon>Kickxellomycotina</taxon>
        <taxon>Kickxellomycetes</taxon>
        <taxon>Kickxellales</taxon>
        <taxon>Kickxellaceae</taxon>
        <taxon>Coemansia</taxon>
    </lineage>
</organism>
<accession>A0A9W7XZQ2</accession>
<evidence type="ECO:0000313" key="3">
    <source>
        <dbReference type="EMBL" id="KAJ1721354.1"/>
    </source>
</evidence>
<dbReference type="Pfam" id="PF01399">
    <property type="entry name" value="PCI"/>
    <property type="match status" value="1"/>
</dbReference>
<evidence type="ECO:0000256" key="1">
    <source>
        <dbReference type="SAM" id="MobiDB-lite"/>
    </source>
</evidence>
<name>A0A9W7XZQ2_9FUNG</name>
<dbReference type="Proteomes" id="UP001149813">
    <property type="component" value="Unassembled WGS sequence"/>
</dbReference>
<dbReference type="SMART" id="SM00088">
    <property type="entry name" value="PINT"/>
    <property type="match status" value="1"/>
</dbReference>
<sequence length="450" mass="51502">MSDEEFMFDDGDDGEYDFEYEENSDSGELSLETKYYNAKTQREDDLSVALSEFAEVVAEDDKEGASEWGFKATKQTLKIQLRQSAGGQATQSQIFETYDRMLAYISKSIVARNYAEKSINNMLERVSLGMDSAFTREFYEKTLVVLKQTRNDRLWLRTSLRLGKLLLDQRDFGKLASLLDELKRSCLDDSGNVILERGTQLLEVNAMLLGMYVELEDARKLKDVYLESIGVRSAIPHPRIMGFIRECGGKMYMAERNWENAQANFFDAFKNYDEAGSPQRVQMLKYLVLASMLSESEVNPLSSPEARSYEADPEIIAMTKLVRAYEKQQVNDFERVLEDHSDAILGDRFIARFVDDLRRTFRMLTLQGMVAPYTRVRISSLAHRLRVDVAEAEELLIALILDKRLRASIDQENAILLLQQETTDESQYDAVSNWSSGLESMMKQALTILS</sequence>
<gene>
    <name evidence="3" type="ORF">LPJ53_004107</name>
</gene>
<dbReference type="InterPro" id="IPR050871">
    <property type="entry name" value="26S_Proteasome/COP9_Components"/>
</dbReference>
<dbReference type="OrthoDB" id="194139at2759"/>
<feature type="region of interest" description="Disordered" evidence="1">
    <location>
        <begin position="1"/>
        <end position="25"/>
    </location>
</feature>
<dbReference type="InterPro" id="IPR000717">
    <property type="entry name" value="PCI_dom"/>
</dbReference>
<dbReference type="InterPro" id="IPR036390">
    <property type="entry name" value="WH_DNA-bd_sf"/>
</dbReference>
<dbReference type="AlphaFoldDB" id="A0A9W7XZQ2"/>
<dbReference type="Gene3D" id="1.25.40.570">
    <property type="match status" value="1"/>
</dbReference>
<comment type="caution">
    <text evidence="3">The sequence shown here is derived from an EMBL/GenBank/DDBJ whole genome shotgun (WGS) entry which is preliminary data.</text>
</comment>
<keyword evidence="4" id="KW-1185">Reference proteome</keyword>
<dbReference type="SUPFAM" id="SSF46785">
    <property type="entry name" value="Winged helix' DNA-binding domain"/>
    <property type="match status" value="1"/>
</dbReference>
<protein>
    <recommendedName>
        <fullName evidence="2">PCI domain-containing protein</fullName>
    </recommendedName>
</protein>
<feature type="domain" description="PCI" evidence="2">
    <location>
        <begin position="254"/>
        <end position="423"/>
    </location>
</feature>
<dbReference type="EMBL" id="JANBOJ010000177">
    <property type="protein sequence ID" value="KAJ1721354.1"/>
    <property type="molecule type" value="Genomic_DNA"/>
</dbReference>
<dbReference type="PANTHER" id="PTHR10678">
    <property type="entry name" value="26S PROTEASOME NON-ATPASE REGULATORY SUBUNIT 11/COP9 SIGNALOSOME COMPLEX SUBUNIT 2"/>
    <property type="match status" value="1"/>
</dbReference>
<proteinExistence type="predicted"/>
<evidence type="ECO:0000259" key="2">
    <source>
        <dbReference type="PROSITE" id="PS50250"/>
    </source>
</evidence>
<evidence type="ECO:0000313" key="4">
    <source>
        <dbReference type="Proteomes" id="UP001149813"/>
    </source>
</evidence>
<dbReference type="SMART" id="SM00753">
    <property type="entry name" value="PAM"/>
    <property type="match status" value="1"/>
</dbReference>
<dbReference type="PROSITE" id="PS50250">
    <property type="entry name" value="PCI"/>
    <property type="match status" value="1"/>
</dbReference>